<feature type="region of interest" description="Disordered" evidence="1">
    <location>
        <begin position="36"/>
        <end position="77"/>
    </location>
</feature>
<feature type="compositionally biased region" description="Basic residues" evidence="1">
    <location>
        <begin position="64"/>
        <end position="77"/>
    </location>
</feature>
<dbReference type="Proteomes" id="UP000314294">
    <property type="component" value="Unassembled WGS sequence"/>
</dbReference>
<evidence type="ECO:0000313" key="2">
    <source>
        <dbReference type="EMBL" id="TNN54820.1"/>
    </source>
</evidence>
<dbReference type="EMBL" id="SRLO01000473">
    <property type="protein sequence ID" value="TNN54820.1"/>
    <property type="molecule type" value="Genomic_DNA"/>
</dbReference>
<comment type="caution">
    <text evidence="2">The sequence shown here is derived from an EMBL/GenBank/DDBJ whole genome shotgun (WGS) entry which is preliminary data.</text>
</comment>
<accession>A0A4Z2GNM8</accession>
<name>A0A4Z2GNM8_9TELE</name>
<feature type="compositionally biased region" description="Basic and acidic residues" evidence="1">
    <location>
        <begin position="39"/>
        <end position="53"/>
    </location>
</feature>
<evidence type="ECO:0000256" key="1">
    <source>
        <dbReference type="SAM" id="MobiDB-lite"/>
    </source>
</evidence>
<evidence type="ECO:0000313" key="3">
    <source>
        <dbReference type="Proteomes" id="UP000314294"/>
    </source>
</evidence>
<sequence length="77" mass="8917">MQTRGPRLPADGHRQQPMERGVIWASVRLVLGSVGGTSHRAEARRDSRRKEADLIQSASPVPRVQHRRRHVHRQRHF</sequence>
<proteinExistence type="predicted"/>
<protein>
    <submittedName>
        <fullName evidence="2">Uncharacterized protein</fullName>
    </submittedName>
</protein>
<organism evidence="2 3">
    <name type="scientific">Liparis tanakae</name>
    <name type="common">Tanaka's snailfish</name>
    <dbReference type="NCBI Taxonomy" id="230148"/>
    <lineage>
        <taxon>Eukaryota</taxon>
        <taxon>Metazoa</taxon>
        <taxon>Chordata</taxon>
        <taxon>Craniata</taxon>
        <taxon>Vertebrata</taxon>
        <taxon>Euteleostomi</taxon>
        <taxon>Actinopterygii</taxon>
        <taxon>Neopterygii</taxon>
        <taxon>Teleostei</taxon>
        <taxon>Neoteleostei</taxon>
        <taxon>Acanthomorphata</taxon>
        <taxon>Eupercaria</taxon>
        <taxon>Perciformes</taxon>
        <taxon>Cottioidei</taxon>
        <taxon>Cottales</taxon>
        <taxon>Liparidae</taxon>
        <taxon>Liparis</taxon>
    </lineage>
</organism>
<gene>
    <name evidence="2" type="ORF">EYF80_034939</name>
</gene>
<dbReference type="AlphaFoldDB" id="A0A4Z2GNM8"/>
<reference evidence="2 3" key="1">
    <citation type="submission" date="2019-03" db="EMBL/GenBank/DDBJ databases">
        <title>First draft genome of Liparis tanakae, snailfish: a comprehensive survey of snailfish specific genes.</title>
        <authorList>
            <person name="Kim W."/>
            <person name="Song I."/>
            <person name="Jeong J.-H."/>
            <person name="Kim D."/>
            <person name="Kim S."/>
            <person name="Ryu S."/>
            <person name="Song J.Y."/>
            <person name="Lee S.K."/>
        </authorList>
    </citation>
    <scope>NUCLEOTIDE SEQUENCE [LARGE SCALE GENOMIC DNA]</scope>
    <source>
        <tissue evidence="2">Muscle</tissue>
    </source>
</reference>
<keyword evidence="3" id="KW-1185">Reference proteome</keyword>